<feature type="non-terminal residue" evidence="2">
    <location>
        <position position="1"/>
    </location>
</feature>
<feature type="region of interest" description="Disordered" evidence="1">
    <location>
        <begin position="175"/>
        <end position="213"/>
    </location>
</feature>
<comment type="caution">
    <text evidence="2">The sequence shown here is derived from an EMBL/GenBank/DDBJ whole genome shotgun (WGS) entry which is preliminary data.</text>
</comment>
<proteinExistence type="predicted"/>
<dbReference type="AlphaFoldDB" id="A0A7K4SCM9"/>
<keyword evidence="3" id="KW-1185">Reference proteome</keyword>
<dbReference type="GO" id="GO:0030154">
    <property type="term" value="P:cell differentiation"/>
    <property type="evidence" value="ECO:0007669"/>
    <property type="project" value="TreeGrafter"/>
</dbReference>
<dbReference type="Pfam" id="PF15273">
    <property type="entry name" value="NHS"/>
    <property type="match status" value="1"/>
</dbReference>
<organism evidence="2 3">
    <name type="scientific">Columbina picui</name>
    <name type="common">Picui ground-dove</name>
    <dbReference type="NCBI Taxonomy" id="115618"/>
    <lineage>
        <taxon>Eukaryota</taxon>
        <taxon>Metazoa</taxon>
        <taxon>Chordata</taxon>
        <taxon>Craniata</taxon>
        <taxon>Vertebrata</taxon>
        <taxon>Euteleostomi</taxon>
        <taxon>Archelosauria</taxon>
        <taxon>Archosauria</taxon>
        <taxon>Dinosauria</taxon>
        <taxon>Saurischia</taxon>
        <taxon>Theropoda</taxon>
        <taxon>Coelurosauria</taxon>
        <taxon>Aves</taxon>
        <taxon>Neognathae</taxon>
        <taxon>Neoaves</taxon>
        <taxon>Columbimorphae</taxon>
        <taxon>Columbiformes</taxon>
        <taxon>Columbidae</taxon>
        <taxon>Columbina</taxon>
    </lineage>
</organism>
<dbReference type="PANTHER" id="PTHR23039">
    <property type="entry name" value="NANCE-HORAN SYNDROME PROTEIN"/>
    <property type="match status" value="1"/>
</dbReference>
<dbReference type="PANTHER" id="PTHR23039:SF2">
    <property type="entry name" value="NHS-LIKE PROTEIN 2"/>
    <property type="match status" value="1"/>
</dbReference>
<evidence type="ECO:0000313" key="3">
    <source>
        <dbReference type="Proteomes" id="UP000530263"/>
    </source>
</evidence>
<reference evidence="2 3" key="1">
    <citation type="submission" date="2019-09" db="EMBL/GenBank/DDBJ databases">
        <title>Bird 10,000 Genomes (B10K) Project - Family phase.</title>
        <authorList>
            <person name="Zhang G."/>
        </authorList>
    </citation>
    <scope>NUCLEOTIDE SEQUENCE [LARGE SCALE GENOMIC DNA]</scope>
    <source>
        <strain evidence="2">B10K-DU-021-26</strain>
        <tissue evidence="2">Mixed tissue sample</tissue>
    </source>
</reference>
<dbReference type="EMBL" id="VYZG01003417">
    <property type="protein sequence ID" value="NWQ83565.1"/>
    <property type="molecule type" value="Genomic_DNA"/>
</dbReference>
<feature type="compositionally biased region" description="Low complexity" evidence="1">
    <location>
        <begin position="188"/>
        <end position="208"/>
    </location>
</feature>
<dbReference type="OrthoDB" id="9906533at2759"/>
<name>A0A7K4SCM9_COLPI</name>
<dbReference type="Gene3D" id="1.20.5.340">
    <property type="match status" value="1"/>
</dbReference>
<accession>A0A7K4SCM9</accession>
<sequence length="244" mass="26672">YKRSVVARGGRPAVPLAELRDVCSLAALTLLRQLADLCGHSLALLGDIEGHVLELGRRTGRLHRRAARLQALLRGRPLRGAHAAPATSNLDPESKKAAHTKLSWQQPVNVFLAAGRPPGMEQLHQEAQLNLQSLLQGRWHGPHITWRREVGAAGSWGSYLHPTLVPLVGYMPFPPQPPSQRATEEETVGTTAVGARPPSASLSLPTSPDKQPPWTRPFHLPTVEEKQWHQSCSIQTNIVPINVS</sequence>
<evidence type="ECO:0000256" key="1">
    <source>
        <dbReference type="SAM" id="MobiDB-lite"/>
    </source>
</evidence>
<gene>
    <name evidence="2" type="primary">Nhs</name>
    <name evidence="2" type="ORF">COLPIC_R07885</name>
</gene>
<dbReference type="InterPro" id="IPR024845">
    <property type="entry name" value="NHS-like"/>
</dbReference>
<protein>
    <submittedName>
        <fullName evidence="2">NHS protein</fullName>
    </submittedName>
</protein>
<feature type="non-terminal residue" evidence="2">
    <location>
        <position position="244"/>
    </location>
</feature>
<evidence type="ECO:0000313" key="2">
    <source>
        <dbReference type="EMBL" id="NWQ83565.1"/>
    </source>
</evidence>
<dbReference type="Proteomes" id="UP000530263">
    <property type="component" value="Unassembled WGS sequence"/>
</dbReference>